<dbReference type="AlphaFoldDB" id="A0A179SXT0"/>
<keyword evidence="1" id="KW-1133">Transmembrane helix</keyword>
<keyword evidence="1" id="KW-0472">Membrane</keyword>
<feature type="transmembrane region" description="Helical" evidence="1">
    <location>
        <begin position="175"/>
        <end position="193"/>
    </location>
</feature>
<proteinExistence type="predicted"/>
<accession>A0A179SXT0</accession>
<name>A0A179SXT0_9BACI</name>
<protein>
    <submittedName>
        <fullName evidence="2">Uncharacterized protein</fullName>
    </submittedName>
</protein>
<evidence type="ECO:0000313" key="3">
    <source>
        <dbReference type="Proteomes" id="UP000078534"/>
    </source>
</evidence>
<keyword evidence="3" id="KW-1185">Reference proteome</keyword>
<dbReference type="EMBL" id="LWSG01000023">
    <property type="protein sequence ID" value="OAS85093.1"/>
    <property type="molecule type" value="Genomic_DNA"/>
</dbReference>
<comment type="caution">
    <text evidence="2">The sequence shown here is derived from an EMBL/GenBank/DDBJ whole genome shotgun (WGS) entry which is preliminary data.</text>
</comment>
<keyword evidence="1" id="KW-0812">Transmembrane</keyword>
<organism evidence="2 3">
    <name type="scientific">Metabacillus litoralis</name>
    <dbReference type="NCBI Taxonomy" id="152268"/>
    <lineage>
        <taxon>Bacteria</taxon>
        <taxon>Bacillati</taxon>
        <taxon>Bacillota</taxon>
        <taxon>Bacilli</taxon>
        <taxon>Bacillales</taxon>
        <taxon>Bacillaceae</taxon>
        <taxon>Metabacillus</taxon>
    </lineage>
</organism>
<dbReference type="Proteomes" id="UP000078534">
    <property type="component" value="Unassembled WGS sequence"/>
</dbReference>
<evidence type="ECO:0000313" key="2">
    <source>
        <dbReference type="EMBL" id="OAS85093.1"/>
    </source>
</evidence>
<gene>
    <name evidence="2" type="ORF">A6K24_06170</name>
</gene>
<sequence length="194" mass="22206">MRKKADLIVPYFEDNLKRIEGELAKEIFVHTQKVVEEANSRGVLQSGMTISGMLKVLEDKVNTQLHDSLSLIEEFQNKMNIKINDDDLDLISATYSKFFTTFYYNQYNQIGEKAKNYVGGNLSENITNSVVLNSLINNINRLIDYQIKEIKIKNAVKQDEPSIIIAKKSLRNSRIAIIISFIVGCATIYNIFFK</sequence>
<evidence type="ECO:0000256" key="1">
    <source>
        <dbReference type="SAM" id="Phobius"/>
    </source>
</evidence>
<reference evidence="3" key="1">
    <citation type="submission" date="2016-04" db="EMBL/GenBank/DDBJ databases">
        <authorList>
            <person name="Lyu Z."/>
            <person name="Lyu W."/>
        </authorList>
    </citation>
    <scope>NUCLEOTIDE SEQUENCE [LARGE SCALE GENOMIC DNA]</scope>
    <source>
        <strain evidence="3">C44</strain>
    </source>
</reference>
<dbReference type="RefSeq" id="WP_066334921.1">
    <property type="nucleotide sequence ID" value="NZ_LWSG01000023.1"/>
</dbReference>